<dbReference type="EMBL" id="AE016818">
    <property type="protein sequence ID" value="AAS52476.1"/>
    <property type="molecule type" value="Genomic_DNA"/>
</dbReference>
<dbReference type="CDD" id="cd16988">
    <property type="entry name" value="ANTH_N_YAP180"/>
    <property type="match status" value="1"/>
</dbReference>
<proteinExistence type="inferred from homology"/>
<dbReference type="AlphaFoldDB" id="Q758H1"/>
<dbReference type="SUPFAM" id="SSF48464">
    <property type="entry name" value="ENTH/VHS domain"/>
    <property type="match status" value="1"/>
</dbReference>
<dbReference type="GO" id="GO:0030136">
    <property type="term" value="C:clathrin-coated vesicle"/>
    <property type="evidence" value="ECO:0000318"/>
    <property type="project" value="GO_Central"/>
</dbReference>
<dbReference type="STRING" id="284811.Q758H1"/>
<feature type="region of interest" description="Disordered" evidence="9">
    <location>
        <begin position="258"/>
        <end position="277"/>
    </location>
</feature>
<protein>
    <submittedName>
        <fullName evidence="11">AEL209Wp</fullName>
    </submittedName>
</protein>
<evidence type="ECO:0000256" key="1">
    <source>
        <dbReference type="ARBA" id="ARBA00004202"/>
    </source>
</evidence>
<dbReference type="Gene3D" id="1.20.58.150">
    <property type="entry name" value="ANTH domain"/>
    <property type="match status" value="1"/>
</dbReference>
<name>Q758H1_EREGS</name>
<dbReference type="InParanoid" id="Q758H1"/>
<dbReference type="Gene3D" id="1.25.40.90">
    <property type="match status" value="1"/>
</dbReference>
<dbReference type="GO" id="GO:0005935">
    <property type="term" value="C:cellular bud neck"/>
    <property type="evidence" value="ECO:0007669"/>
    <property type="project" value="UniProtKB-SubCell"/>
</dbReference>
<dbReference type="InterPro" id="IPR008942">
    <property type="entry name" value="ENTH_VHS"/>
</dbReference>
<comment type="subcellular location">
    <subcellularLocation>
        <location evidence="2">Bud neck</location>
    </subcellularLocation>
    <subcellularLocation>
        <location evidence="1">Cell membrane</location>
        <topology evidence="1">Peripheral membrane protein</topology>
    </subcellularLocation>
    <subcellularLocation>
        <location evidence="3">Cytoplasm</location>
    </subcellularLocation>
</comment>
<dbReference type="FunCoup" id="Q758H1">
    <property type="interactions" value="458"/>
</dbReference>
<dbReference type="InterPro" id="IPR013809">
    <property type="entry name" value="ENTH"/>
</dbReference>
<evidence type="ECO:0000259" key="10">
    <source>
        <dbReference type="PROSITE" id="PS50942"/>
    </source>
</evidence>
<dbReference type="GeneID" id="4620834"/>
<dbReference type="SMART" id="SM00273">
    <property type="entry name" value="ENTH"/>
    <property type="match status" value="1"/>
</dbReference>
<dbReference type="OrthoDB" id="44015at2759"/>
<dbReference type="InterPro" id="IPR011417">
    <property type="entry name" value="ANTH_dom"/>
</dbReference>
<dbReference type="InterPro" id="IPR045192">
    <property type="entry name" value="AP180-like"/>
</dbReference>
<comment type="function">
    <text evidence="6">Involved in endocytosis and clathrin cage assembly.</text>
</comment>
<evidence type="ECO:0000313" key="11">
    <source>
        <dbReference type="EMBL" id="AAS52476.1"/>
    </source>
</evidence>
<evidence type="ECO:0000256" key="2">
    <source>
        <dbReference type="ARBA" id="ARBA00004266"/>
    </source>
</evidence>
<evidence type="ECO:0000256" key="8">
    <source>
        <dbReference type="ARBA" id="ARBA00061916"/>
    </source>
</evidence>
<dbReference type="GO" id="GO:0032050">
    <property type="term" value="F:clathrin heavy chain binding"/>
    <property type="evidence" value="ECO:0000318"/>
    <property type="project" value="GO_Central"/>
</dbReference>
<dbReference type="HOGENOM" id="CLU_025901_0_0_1"/>
<dbReference type="GO" id="GO:0072583">
    <property type="term" value="P:clathrin-dependent endocytosis"/>
    <property type="evidence" value="ECO:0000318"/>
    <property type="project" value="GO_Central"/>
</dbReference>
<comment type="subunit">
    <text evidence="8">Interacts with PAN1 and the clathrin heavy and light chains CHC1 and CLC1.</text>
</comment>
<dbReference type="PROSITE" id="PS50942">
    <property type="entry name" value="ENTH"/>
    <property type="match status" value="1"/>
</dbReference>
<dbReference type="Pfam" id="PF07651">
    <property type="entry name" value="ANTH"/>
    <property type="match status" value="1"/>
</dbReference>
<dbReference type="GO" id="GO:0005545">
    <property type="term" value="F:1-phosphatidylinositol binding"/>
    <property type="evidence" value="ECO:0000318"/>
    <property type="project" value="GO_Central"/>
</dbReference>
<accession>Q758H1</accession>
<reference evidence="12" key="2">
    <citation type="journal article" date="2013" name="G3 (Bethesda)">
        <title>Genomes of Ashbya fungi isolated from insects reveal four mating-type loci, numerous translocations, lack of transposons, and distinct gene duplications.</title>
        <authorList>
            <person name="Dietrich F.S."/>
            <person name="Voegeli S."/>
            <person name="Kuo S."/>
            <person name="Philippsen P."/>
        </authorList>
    </citation>
    <scope>GENOME REANNOTATION</scope>
    <source>
        <strain evidence="12">ATCC 10895 / CBS 109.51 / FGSC 9923 / NRRL Y-1056</strain>
    </source>
</reference>
<evidence type="ECO:0000256" key="3">
    <source>
        <dbReference type="ARBA" id="ARBA00004496"/>
    </source>
</evidence>
<keyword evidence="5" id="KW-0254">Endocytosis</keyword>
<organism evidence="11 12">
    <name type="scientific">Eremothecium gossypii (strain ATCC 10895 / CBS 109.51 / FGSC 9923 / NRRL Y-1056)</name>
    <name type="common">Yeast</name>
    <name type="synonym">Ashbya gossypii</name>
    <dbReference type="NCBI Taxonomy" id="284811"/>
    <lineage>
        <taxon>Eukaryota</taxon>
        <taxon>Fungi</taxon>
        <taxon>Dikarya</taxon>
        <taxon>Ascomycota</taxon>
        <taxon>Saccharomycotina</taxon>
        <taxon>Saccharomycetes</taxon>
        <taxon>Saccharomycetales</taxon>
        <taxon>Saccharomycetaceae</taxon>
        <taxon>Eremothecium</taxon>
    </lineage>
</organism>
<evidence type="ECO:0000256" key="4">
    <source>
        <dbReference type="ARBA" id="ARBA00022490"/>
    </source>
</evidence>
<dbReference type="PANTHER" id="PTHR22951">
    <property type="entry name" value="CLATHRIN ASSEMBLY PROTEIN"/>
    <property type="match status" value="1"/>
</dbReference>
<dbReference type="RefSeq" id="NP_984652.1">
    <property type="nucleotide sequence ID" value="NM_210005.1"/>
</dbReference>
<dbReference type="KEGG" id="ago:AGOS_AEL209W"/>
<comment type="similarity">
    <text evidence="7">Belongs to the AP180 family.</text>
</comment>
<evidence type="ECO:0000256" key="7">
    <source>
        <dbReference type="ARBA" id="ARBA00061059"/>
    </source>
</evidence>
<sequence length="470" mass="52652">MGAFQAVVKKATKIKMAAPKQKYLKTILAGMETPAVLEEIMRALQVRVGDSAFTVVYKALVVVHVMMREGAKHVTLAYLAARRDFFELRGLLQGGAAAHSGVHLVRRYVDYLRTRAAEYGRLECDYVRDGAARLKELGRSTVVLQHVESLETQITALLRNKYSQHDLNNGMLMAAFQLLVLDILALYNALNEGIITLLESFFELQRADAQRTLDLYKRFVQLTENVVKYLKMGKAVGLQIPVIKHITTKLIRSLEDHLREGEAGGPKAPPESSNAYTETQKQLELVREQKRLLQEQLHLTSPLVQQLTAAPPAAPPAVAAAVTGYNPFFDAGAFAQPQLQPQQTNNPFLTQAPAFQPVASGVSAQHAPLLPQHTAPMPLLVAQPTNPFATAAPATNPFAAYNPAQMRYSYTQPELHQQQQQQQQLQQQQIQQQQLQQQQFQQQQFQQQQLQQQQLQQQQLGYLNQNLIDI</sequence>
<dbReference type="GO" id="GO:0005886">
    <property type="term" value="C:plasma membrane"/>
    <property type="evidence" value="ECO:0007669"/>
    <property type="project" value="UniProtKB-SubCell"/>
</dbReference>
<feature type="domain" description="ENTH" evidence="10">
    <location>
        <begin position="1"/>
        <end position="126"/>
    </location>
</feature>
<dbReference type="InterPro" id="IPR014712">
    <property type="entry name" value="ANTH_dom_sf"/>
</dbReference>
<evidence type="ECO:0000256" key="9">
    <source>
        <dbReference type="SAM" id="MobiDB-lite"/>
    </source>
</evidence>
<reference evidence="11 12" key="1">
    <citation type="journal article" date="2004" name="Science">
        <title>The Ashbya gossypii genome as a tool for mapping the ancient Saccharomyces cerevisiae genome.</title>
        <authorList>
            <person name="Dietrich F.S."/>
            <person name="Voegeli S."/>
            <person name="Brachat S."/>
            <person name="Lerch A."/>
            <person name="Gates K."/>
            <person name="Steiner S."/>
            <person name="Mohr C."/>
            <person name="Pohlmann R."/>
            <person name="Luedi P."/>
            <person name="Choi S."/>
            <person name="Wing R.A."/>
            <person name="Flavier A."/>
            <person name="Gaffney T.D."/>
            <person name="Philippsen P."/>
        </authorList>
    </citation>
    <scope>NUCLEOTIDE SEQUENCE [LARGE SCALE GENOMIC DNA]</scope>
    <source>
        <strain evidence="12">ATCC 10895 / CBS 109.51 / FGSC 9923 / NRRL Y-1056</strain>
    </source>
</reference>
<dbReference type="GO" id="GO:0006900">
    <property type="term" value="P:vesicle budding from membrane"/>
    <property type="evidence" value="ECO:0000318"/>
    <property type="project" value="GO_Central"/>
</dbReference>
<dbReference type="SUPFAM" id="SSF89009">
    <property type="entry name" value="GAT-like domain"/>
    <property type="match status" value="1"/>
</dbReference>
<dbReference type="GO" id="GO:0048268">
    <property type="term" value="P:clathrin coat assembly"/>
    <property type="evidence" value="ECO:0007669"/>
    <property type="project" value="InterPro"/>
</dbReference>
<evidence type="ECO:0000256" key="5">
    <source>
        <dbReference type="ARBA" id="ARBA00022583"/>
    </source>
</evidence>
<dbReference type="eggNOG" id="KOG0251">
    <property type="taxonomic scope" value="Eukaryota"/>
</dbReference>
<gene>
    <name evidence="11" type="ORF">AGOS_AEL209W</name>
</gene>
<keyword evidence="12" id="KW-1185">Reference proteome</keyword>
<dbReference type="GO" id="GO:0005905">
    <property type="term" value="C:clathrin-coated pit"/>
    <property type="evidence" value="ECO:0000318"/>
    <property type="project" value="GO_Central"/>
</dbReference>
<dbReference type="Proteomes" id="UP000000591">
    <property type="component" value="Chromosome V"/>
</dbReference>
<evidence type="ECO:0000256" key="6">
    <source>
        <dbReference type="ARBA" id="ARBA00058079"/>
    </source>
</evidence>
<evidence type="ECO:0000313" key="12">
    <source>
        <dbReference type="Proteomes" id="UP000000591"/>
    </source>
</evidence>
<dbReference type="FunFam" id="1.20.58.150:FF:000004">
    <property type="entry name" value="ENTH domain protein"/>
    <property type="match status" value="1"/>
</dbReference>
<dbReference type="OMA" id="HHNAERT"/>
<dbReference type="PANTHER" id="PTHR22951:SF5">
    <property type="entry name" value="PHOSPHATIDYLINOSITOL-BINDING CLATHRIN ASSEMBLY PROTEIN LAP"/>
    <property type="match status" value="1"/>
</dbReference>
<keyword evidence="4" id="KW-0963">Cytoplasm</keyword>
<dbReference type="GO" id="GO:0000149">
    <property type="term" value="F:SNARE binding"/>
    <property type="evidence" value="ECO:0000318"/>
    <property type="project" value="GO_Central"/>
</dbReference>
<dbReference type="GO" id="GO:0005546">
    <property type="term" value="F:phosphatidylinositol-4,5-bisphosphate binding"/>
    <property type="evidence" value="ECO:0000318"/>
    <property type="project" value="GO_Central"/>
</dbReference>